<evidence type="ECO:0000313" key="14">
    <source>
        <dbReference type="EMBL" id="KAK8049380.1"/>
    </source>
</evidence>
<gene>
    <name evidence="14" type="ORF">PG994_011110</name>
</gene>
<dbReference type="PANTHER" id="PTHR13190:SF1">
    <property type="entry name" value="AUTOPHAGY-RELATED 2, ISOFORM A"/>
    <property type="match status" value="1"/>
</dbReference>
<evidence type="ECO:0000256" key="8">
    <source>
        <dbReference type="ARBA" id="ARBA00023055"/>
    </source>
</evidence>
<proteinExistence type="inferred from homology"/>
<feature type="compositionally biased region" description="Low complexity" evidence="13">
    <location>
        <begin position="647"/>
        <end position="656"/>
    </location>
</feature>
<evidence type="ECO:0000256" key="4">
    <source>
        <dbReference type="ARBA" id="ARBA00018070"/>
    </source>
</evidence>
<name>A0ABR1TRW3_9PEZI</name>
<comment type="catalytic activity">
    <reaction evidence="11">
        <text>a 1,2-diacyl-sn-glycero-3-phosphoethanolamine(in) = a 1,2-diacyl-sn-glycero-3-phosphoethanolamine(out)</text>
        <dbReference type="Rhea" id="RHEA:38895"/>
        <dbReference type="ChEBI" id="CHEBI:64612"/>
    </reaction>
</comment>
<dbReference type="Pfam" id="PF13329">
    <property type="entry name" value="ATG2_CAD"/>
    <property type="match status" value="1"/>
</dbReference>
<feature type="region of interest" description="Disordered" evidence="13">
    <location>
        <begin position="634"/>
        <end position="663"/>
    </location>
</feature>
<feature type="region of interest" description="Disordered" evidence="13">
    <location>
        <begin position="169"/>
        <end position="188"/>
    </location>
</feature>
<keyword evidence="8" id="KW-0445">Lipid transport</keyword>
<protein>
    <recommendedName>
        <fullName evidence="4">Autophagy-related protein 2</fullName>
    </recommendedName>
</protein>
<evidence type="ECO:0000256" key="5">
    <source>
        <dbReference type="ARBA" id="ARBA00022448"/>
    </source>
</evidence>
<feature type="region of interest" description="Disordered" evidence="13">
    <location>
        <begin position="350"/>
        <end position="419"/>
    </location>
</feature>
<evidence type="ECO:0000256" key="7">
    <source>
        <dbReference type="ARBA" id="ARBA00023006"/>
    </source>
</evidence>
<evidence type="ECO:0000256" key="13">
    <source>
        <dbReference type="SAM" id="MobiDB-lite"/>
    </source>
</evidence>
<accession>A0ABR1TRW3</accession>
<comment type="catalytic activity">
    <reaction evidence="10">
        <text>a 1,2-diacyl-sn-glycero-3-phospho-L-serine(in) = a 1,2-diacyl-sn-glycero-3-phospho-L-serine(out)</text>
        <dbReference type="Rhea" id="RHEA:38663"/>
        <dbReference type="ChEBI" id="CHEBI:57262"/>
    </reaction>
</comment>
<evidence type="ECO:0000256" key="1">
    <source>
        <dbReference type="ARBA" id="ARBA00004406"/>
    </source>
</evidence>
<keyword evidence="15" id="KW-1185">Reference proteome</keyword>
<dbReference type="GeneID" id="92095582"/>
<dbReference type="RefSeq" id="XP_066711629.1">
    <property type="nucleotide sequence ID" value="XM_066862519.1"/>
</dbReference>
<evidence type="ECO:0000256" key="3">
    <source>
        <dbReference type="ARBA" id="ARBA00009714"/>
    </source>
</evidence>
<keyword evidence="7" id="KW-0072">Autophagy</keyword>
<comment type="catalytic activity">
    <reaction evidence="12">
        <text>a 1,2-diacyl-sn-glycero-3-phosphocholine(in) = a 1,2-diacyl-sn-glycero-3-phosphocholine(out)</text>
        <dbReference type="Rhea" id="RHEA:38571"/>
        <dbReference type="ChEBI" id="CHEBI:57643"/>
    </reaction>
</comment>
<comment type="similarity">
    <text evidence="3">Belongs to the ATG2 family.</text>
</comment>
<dbReference type="PANTHER" id="PTHR13190">
    <property type="entry name" value="AUTOPHAGY-RELATED 2, ISOFORM A"/>
    <property type="match status" value="1"/>
</dbReference>
<comment type="subcellular location">
    <subcellularLocation>
        <location evidence="1">Endoplasmic reticulum membrane</location>
        <topology evidence="1">Peripheral membrane protein</topology>
    </subcellularLocation>
    <subcellularLocation>
        <location evidence="2">Preautophagosomal structure membrane</location>
        <topology evidence="2">Peripheral membrane protein</topology>
    </subcellularLocation>
</comment>
<keyword evidence="9" id="KW-0472">Membrane</keyword>
<feature type="region of interest" description="Disordered" evidence="13">
    <location>
        <begin position="111"/>
        <end position="134"/>
    </location>
</feature>
<comment type="caution">
    <text evidence="14">The sequence shown here is derived from an EMBL/GenBank/DDBJ whole genome shotgun (WGS) entry which is preliminary data.</text>
</comment>
<dbReference type="InterPro" id="IPR026849">
    <property type="entry name" value="ATG2"/>
</dbReference>
<feature type="compositionally biased region" description="Polar residues" evidence="13">
    <location>
        <begin position="288"/>
        <end position="302"/>
    </location>
</feature>
<feature type="region of interest" description="Disordered" evidence="13">
    <location>
        <begin position="465"/>
        <end position="572"/>
    </location>
</feature>
<evidence type="ECO:0000256" key="6">
    <source>
        <dbReference type="ARBA" id="ARBA00022824"/>
    </source>
</evidence>
<dbReference type="Proteomes" id="UP001480595">
    <property type="component" value="Unassembled WGS sequence"/>
</dbReference>
<keyword evidence="5" id="KW-0813">Transport</keyword>
<evidence type="ECO:0000256" key="9">
    <source>
        <dbReference type="ARBA" id="ARBA00023136"/>
    </source>
</evidence>
<evidence type="ECO:0000256" key="2">
    <source>
        <dbReference type="ARBA" id="ARBA00004623"/>
    </source>
</evidence>
<evidence type="ECO:0000256" key="10">
    <source>
        <dbReference type="ARBA" id="ARBA00024479"/>
    </source>
</evidence>
<evidence type="ECO:0000256" key="11">
    <source>
        <dbReference type="ARBA" id="ARBA00024615"/>
    </source>
</evidence>
<evidence type="ECO:0000256" key="12">
    <source>
        <dbReference type="ARBA" id="ARBA00024631"/>
    </source>
</evidence>
<reference evidence="14 15" key="1">
    <citation type="submission" date="2023-01" db="EMBL/GenBank/DDBJ databases">
        <title>Analysis of 21 Apiospora genomes using comparative genomics revels a genus with tremendous synthesis potential of carbohydrate active enzymes and secondary metabolites.</title>
        <authorList>
            <person name="Sorensen T."/>
        </authorList>
    </citation>
    <scope>NUCLEOTIDE SEQUENCE [LARGE SCALE GENOMIC DNA]</scope>
    <source>
        <strain evidence="14 15">CBS 135458</strain>
    </source>
</reference>
<feature type="compositionally biased region" description="Polar residues" evidence="13">
    <location>
        <begin position="533"/>
        <end position="545"/>
    </location>
</feature>
<feature type="region of interest" description="Disordered" evidence="13">
    <location>
        <begin position="288"/>
        <end position="314"/>
    </location>
</feature>
<sequence>MASIFRSFGSSNMSKRLLRYALSRLEFLDTDALDMDKLDLTWGKNSVLTFQDVGIRLEKLEGLLQLPSSFKLQKAKVLQLRVTIPAAIYSSPIIIEIDGVQVKLKIASEEATKDETNQSRGRKAAKTTGTENGEIVPDAMDLAQSFLETQPVTEKAKLQAALEAETQDLAASVASTSEDGSDEELPVGTGQPLSLPVFLADFLQGVVDRTQVTIKGVTFQLDVAVPVEVHSTTPELVTFQLAIDDIDVEGVTTQAQVAEDHQTPLAVPKTANIRAALITEANVFSTLSRTPSMPSSVRTNSPVAVGRQPPFQEPSQMADSIADLAGSSEMAQSHYFHPSIDGEDVFDIPYDLGGSDEDPEEGLIRSNPSTPRALAPRENPVEVPFRPAQSAVASPPDPWFSLERDSRSEPSLGPLRGWNPNNSDFRRPVADAHAANVGEFVLTPSPDDDLARSQMFSHEEAESMYMSAFSEAEPSQLQQAMPGAWDADPYTQGYSPKAVDPQETEAAVPRAARQANQDSITSHEDEEQPAFASITQSRPLSTSERTPVEGAESNNILSMDPDNAAADDVATPRGPARLVKEILSLDKISLYVPSSHKDVSTSPGELSADFSNLTTSSSTFDRSIAPHVPGAFSVHRSAHRDSPPSPIQGQSSSAPPSEDKALDSSIEVHLAPLDIRFDASIGFLLTMVVSRILGVLKESSKPTHVSGAPTKAHSPMPEIKITAEQVTIQFLETLVGVVDSPRRMFSPSTNTFGADALLTTTLGNLNVTIKNIDSTTVTTVDVQKFIFGYANDGIISFDSRLQMRASVRDAFPSAGADVSLKIVQSPESTRCEIKTLPLHVKIDLQRLDDTFSWFGGLSSFLNMSSSMTSNASPASKSPTRTAKKARGVRFDAPIRTDDKSAMSDNKVNMRIGGFHLDLIGKECSVSVDTSAVKLVAREEGVGIGITKIQLAGPYLRRSMGDAPIQAVVMNTRLEYLTSPRDNDLERLLELIIPSKYKFDDNDDEIMVDTLLRQRRKGAVLRLNMDDVEVSVDKIPQLQCLSALGEELARLGTVAKYLPEDDRPGILSLVAIRKFDLAVEVDRRFGSVQVSLRDFEVGHITLPSLVALGVNTISVRRNKTEELVGSANFAPNNVNQGPALTMRMIPDAMEPVIKLRMRHLNFEYRKNATPQDFEAQLAASVANLGEQAHTAITRKKSPNDADKGNANAGKPTKVDVMLRDCLLGLNPLGLTSKLVVALTDAQVEVSLSSGDDASASAHINKASILLVDNVSSLDSAPSYLTRRHNSNVSTEQVAALCARGYIDICYISSAKANIMVGSNKIDGSKFVDVEVRDDLLVLETCADSTQTMIALMNALQPPTPPSKEKKYQTEVVPVQDLLASISADAFGQAEGMYDFDDDFGLAQELGGGELEGLDSQTSSQSSPLDVNSQFYDDTTAADEELGVVGDSFMSDRTTAHDTSDGVLLTNFSSQPSMVDDEDLVIHDNYFGSGSVIKGTAHRWNSAKNAYDESNDSSVRRSPLTVRVRDVHVIWNLFDGFDWDRTRQVITQAVEDVESRANERRARLDNPRVTADMEAMIEEEETVIGDFLFNSIYIGVPANRDPQELAQAINQQLNDNATETESIATTAMTATPSRIGAKRPKRKLRLNRSKRHKITFELKGINVDLVAFPDDSGETKSSVDVRVKDLDVFDHVPTSTWKKFATYDQDAGERELGTSMVHLEILNVKPVAELAASELVVKATLLPLRLHVDQDALDFITRFFEFKDESVPTHASPADVPFVQRAEVNSVPVKLDFKPKRVDYAGLRSGHTTEFMNFLVLDEARMVLRHTIVYGVSGFDRLGQMLNDIWMPDIKRNQLPGILAGLAPVRSLVNVGSGFKNLIEIPIKEYQKDGKIVRSLGKGAAAFAKTTGTEIVKLGAKVAVGTQYMLQGAEGILAKPPDSSAREGNWEDDDDFDTEETKQISLYADQPTGVVQGLRGAYSSLTRDLHMARDAIIAVPGEVMESQNAQGVAKAVLKRAPTIIFRPLIGSSKAIGQTLMGATNALDPQNRRRIDEKYKKH</sequence>
<evidence type="ECO:0000313" key="15">
    <source>
        <dbReference type="Proteomes" id="UP001480595"/>
    </source>
</evidence>
<keyword evidence="6" id="KW-0256">Endoplasmic reticulum</keyword>
<dbReference type="EMBL" id="JAQQWL010000011">
    <property type="protein sequence ID" value="KAK8049380.1"/>
    <property type="molecule type" value="Genomic_DNA"/>
</dbReference>
<organism evidence="14 15">
    <name type="scientific">Apiospora phragmitis</name>
    <dbReference type="NCBI Taxonomy" id="2905665"/>
    <lineage>
        <taxon>Eukaryota</taxon>
        <taxon>Fungi</taxon>
        <taxon>Dikarya</taxon>
        <taxon>Ascomycota</taxon>
        <taxon>Pezizomycotina</taxon>
        <taxon>Sordariomycetes</taxon>
        <taxon>Xylariomycetidae</taxon>
        <taxon>Amphisphaeriales</taxon>
        <taxon>Apiosporaceae</taxon>
        <taxon>Apiospora</taxon>
    </lineage>
</organism>